<reference evidence="2" key="1">
    <citation type="journal article" date="2020" name="Stud. Mycol.">
        <title>101 Dothideomycetes genomes: a test case for predicting lifestyles and emergence of pathogens.</title>
        <authorList>
            <person name="Haridas S."/>
            <person name="Albert R."/>
            <person name="Binder M."/>
            <person name="Bloem J."/>
            <person name="Labutti K."/>
            <person name="Salamov A."/>
            <person name="Andreopoulos B."/>
            <person name="Baker S."/>
            <person name="Barry K."/>
            <person name="Bills G."/>
            <person name="Bluhm B."/>
            <person name="Cannon C."/>
            <person name="Castanera R."/>
            <person name="Culley D."/>
            <person name="Daum C."/>
            <person name="Ezra D."/>
            <person name="Gonzalez J."/>
            <person name="Henrissat B."/>
            <person name="Kuo A."/>
            <person name="Liang C."/>
            <person name="Lipzen A."/>
            <person name="Lutzoni F."/>
            <person name="Magnuson J."/>
            <person name="Mondo S."/>
            <person name="Nolan M."/>
            <person name="Ohm R."/>
            <person name="Pangilinan J."/>
            <person name="Park H.-J."/>
            <person name="Ramirez L."/>
            <person name="Alfaro M."/>
            <person name="Sun H."/>
            <person name="Tritt A."/>
            <person name="Yoshinaga Y."/>
            <person name="Zwiers L.-H."/>
            <person name="Turgeon B."/>
            <person name="Goodwin S."/>
            <person name="Spatafora J."/>
            <person name="Crous P."/>
            <person name="Grigoriev I."/>
        </authorList>
    </citation>
    <scope>NUCLEOTIDE SEQUENCE</scope>
    <source>
        <strain evidence="2">ATCC 16933</strain>
    </source>
</reference>
<feature type="region of interest" description="Disordered" evidence="1">
    <location>
        <begin position="532"/>
        <end position="807"/>
    </location>
</feature>
<feature type="compositionally biased region" description="Pro residues" evidence="1">
    <location>
        <begin position="921"/>
        <end position="931"/>
    </location>
</feature>
<feature type="compositionally biased region" description="Acidic residues" evidence="1">
    <location>
        <begin position="1209"/>
        <end position="1221"/>
    </location>
</feature>
<feature type="region of interest" description="Disordered" evidence="1">
    <location>
        <begin position="1056"/>
        <end position="1154"/>
    </location>
</feature>
<evidence type="ECO:0000313" key="2">
    <source>
        <dbReference type="EMBL" id="KAF2458300.1"/>
    </source>
</evidence>
<feature type="compositionally biased region" description="Polar residues" evidence="1">
    <location>
        <begin position="19"/>
        <end position="30"/>
    </location>
</feature>
<evidence type="ECO:0000313" key="3">
    <source>
        <dbReference type="Proteomes" id="UP000799766"/>
    </source>
</evidence>
<feature type="region of interest" description="Disordered" evidence="1">
    <location>
        <begin position="1"/>
        <end position="520"/>
    </location>
</feature>
<feature type="compositionally biased region" description="Basic and acidic residues" evidence="1">
    <location>
        <begin position="755"/>
        <end position="766"/>
    </location>
</feature>
<evidence type="ECO:0000256" key="1">
    <source>
        <dbReference type="SAM" id="MobiDB-lite"/>
    </source>
</evidence>
<feature type="compositionally biased region" description="Basic and acidic residues" evidence="1">
    <location>
        <begin position="692"/>
        <end position="712"/>
    </location>
</feature>
<feature type="compositionally biased region" description="Gly residues" evidence="1">
    <location>
        <begin position="667"/>
        <end position="676"/>
    </location>
</feature>
<feature type="compositionally biased region" description="Basic and acidic residues" evidence="1">
    <location>
        <begin position="1281"/>
        <end position="1292"/>
    </location>
</feature>
<feature type="compositionally biased region" description="Basic residues" evidence="1">
    <location>
        <begin position="325"/>
        <end position="337"/>
    </location>
</feature>
<protein>
    <submittedName>
        <fullName evidence="2">Uncharacterized protein</fullName>
    </submittedName>
</protein>
<feature type="compositionally biased region" description="Low complexity" evidence="1">
    <location>
        <begin position="69"/>
        <end position="102"/>
    </location>
</feature>
<feature type="compositionally biased region" description="Basic and acidic residues" evidence="1">
    <location>
        <begin position="308"/>
        <end position="324"/>
    </location>
</feature>
<dbReference type="EMBL" id="MU001678">
    <property type="protein sequence ID" value="KAF2458300.1"/>
    <property type="molecule type" value="Genomic_DNA"/>
</dbReference>
<proteinExistence type="predicted"/>
<gene>
    <name evidence="2" type="ORF">BDY21DRAFT_371147</name>
</gene>
<feature type="compositionally biased region" description="Basic and acidic residues" evidence="1">
    <location>
        <begin position="369"/>
        <end position="378"/>
    </location>
</feature>
<feature type="compositionally biased region" description="Acidic residues" evidence="1">
    <location>
        <begin position="1089"/>
        <end position="1106"/>
    </location>
</feature>
<feature type="region of interest" description="Disordered" evidence="1">
    <location>
        <begin position="1166"/>
        <end position="1490"/>
    </location>
</feature>
<feature type="compositionally biased region" description="Low complexity" evidence="1">
    <location>
        <begin position="192"/>
        <end position="202"/>
    </location>
</feature>
<feature type="compositionally biased region" description="Pro residues" evidence="1">
    <location>
        <begin position="59"/>
        <end position="68"/>
    </location>
</feature>
<feature type="compositionally biased region" description="Basic and acidic residues" evidence="1">
    <location>
        <begin position="1535"/>
        <end position="1544"/>
    </location>
</feature>
<feature type="compositionally biased region" description="Low complexity" evidence="1">
    <location>
        <begin position="1454"/>
        <end position="1478"/>
    </location>
</feature>
<feature type="compositionally biased region" description="Low complexity" evidence="1">
    <location>
        <begin position="423"/>
        <end position="440"/>
    </location>
</feature>
<feature type="compositionally biased region" description="Basic residues" evidence="1">
    <location>
        <begin position="280"/>
        <end position="292"/>
    </location>
</feature>
<name>A0A6A6P2P8_9PEZI</name>
<feature type="compositionally biased region" description="Acidic residues" evidence="1">
    <location>
        <begin position="258"/>
        <end position="268"/>
    </location>
</feature>
<feature type="compositionally biased region" description="Basic residues" evidence="1">
    <location>
        <begin position="481"/>
        <end position="500"/>
    </location>
</feature>
<feature type="compositionally biased region" description="Low complexity" evidence="1">
    <location>
        <begin position="1350"/>
        <end position="1376"/>
    </location>
</feature>
<feature type="compositionally biased region" description="Basic and acidic residues" evidence="1">
    <location>
        <begin position="1137"/>
        <end position="1148"/>
    </location>
</feature>
<feature type="compositionally biased region" description="Acidic residues" evidence="1">
    <location>
        <begin position="139"/>
        <end position="159"/>
    </location>
</feature>
<feature type="compositionally biased region" description="Basic and acidic residues" evidence="1">
    <location>
        <begin position="1242"/>
        <end position="1254"/>
    </location>
</feature>
<sequence>MPALTYLPASPAAAASLRQGDTSTPPSEGDSTAAVRGASSLKHALPPLRSARPTSSFPPQSPPTPETTPPGTSDSAAPPTTTATASPAAAMATTTTTTAAPAGMRSARPKRLSGAGTVPQRSNSYTSRADSFKTAREDWDSEDDDEEVGRDAVGGEEGDDRSPHFSSAERFAPPGAFPSSVGGGAGGRHGRAAGFRASSPAAMLPPSPPLPRHSWFGDAGYDYLEGPDDDDDDATPTATGEVTPRPRKSRSAAGVDGAADEGDGDSADDGSGGERDAGRMRHVTVRRRRPRQQTHPAPNGLRTSPDVDDMKRAYSLRERAEKMHREPHKPSPSKKHKDQLQPQQHHRTQRRQRTPPSDQFDPEVGWPHETMRDRDAKRLSAASNASTSSAVVEAALVFADGAPPSRRQTLRHVRKNQALRSESGGSISSLGGITVTSTVGPSSPVAGERKGLPDSSLASSPSTTAPTAATTTADSTPTPRRQPRLVHKRSPIPDRSHHRGASGSSLDAAAAAAPGQRNVSSPAAFPAVALTYGENDAPGSGSGSARGTPRGLRDDEAFERPPQPPPKDYPPLAGARGDGARGLPSVARRFADAQQLGAAGGRGRTGESPRRAVSLGGGTAPPTRFREPEQKVLPRFLPASAVPQFSRGAPSSRWTPEVPGKAEEGVAAGGGGGGVGRSASAGSRGESFRTAGEGKGEERKRQEHDREREASSKVEQPPRVSESKGEDMNDGSRPVMREQVREPASAVLVSSPPRVNDDPDDRRARQESTSPPSSQPANQVPPSFSPRSPRRASTDSDMHSYHRLRPASIDTARTVALSTPGAAPVTGDAPSSAARLLRAHTPHSTTSSRFADTPELLEATAVTFVPYSASEHVTLVRRNTLPLAKAESNGGGAFERGDVELEVEEDEHAPAGPVVAVCAATPPPPQPPPLPKEQHQREQEQARPEGHDEERKADASAAAPPAPPVFKVIPPTPCEEDDDDEERHQLGGSARPRGEMRDGGAARPHPASRRRSVLQRARGVAAGIRLDVSRGWRRSGVARAVSARRRGPTRYYYYGAEGAGADGSDEEEVEDPTGGRLHPEWRPRWAARDEDEYFSDEDDEVDEEEALLPRAGDGEDADVDVDGLRGGPRLPLGGDTSDVRGESEERAQKGRWRAVVGEGLGKRLEGLGKAKLPGTAREKTRRVLGRGKRWGGGKEKGSRGGRGGGLDGAADEDTEGEGELDDGQRRGGRRVRETTVDIDEYVIERVRHADDDDHHHHHRYHRLEDDKEDPALAPSSANAVPKDKDENDKNAQKADMSAASVGGSQPATGPGSVASEPTTAIHDDDVPAPAADAPGAAQAGRDARRDSARDSAGSQNPTTAAAAAKPAATKPAAQAPQLPPIETDVALSPKAGGGGGDDDHRQDGALGEPIPGLLLTSPTMPTGPASTSPLELPASPPPPPQSSGGDDGERGADPLSPATAGPPLAPSATAPTPTSARRPGGGLHGRRISLPGNWVLVGPRTWMAELERARAERRGRRMRDSGISGPVLQRPEMGWSREEWGRRE</sequence>
<accession>A0A6A6P2P8</accession>
<feature type="compositionally biased region" description="Low complexity" evidence="1">
    <location>
        <begin position="955"/>
        <end position="969"/>
    </location>
</feature>
<feature type="compositionally biased region" description="Low complexity" evidence="1">
    <location>
        <begin position="380"/>
        <end position="397"/>
    </location>
</feature>
<feature type="compositionally biased region" description="Basic residues" evidence="1">
    <location>
        <begin position="408"/>
        <end position="417"/>
    </location>
</feature>
<feature type="compositionally biased region" description="Basic and acidic residues" evidence="1">
    <location>
        <begin position="1077"/>
        <end position="1088"/>
    </location>
</feature>
<feature type="compositionally biased region" description="Low complexity" evidence="1">
    <location>
        <begin position="1327"/>
        <end position="1340"/>
    </location>
</feature>
<feature type="compositionally biased region" description="Low complexity" evidence="1">
    <location>
        <begin position="7"/>
        <end position="17"/>
    </location>
</feature>
<feature type="compositionally biased region" description="Polar residues" evidence="1">
    <location>
        <begin position="767"/>
        <end position="780"/>
    </location>
</feature>
<feature type="compositionally biased region" description="Basic residues" evidence="1">
    <location>
        <begin position="1179"/>
        <end position="1191"/>
    </location>
</feature>
<feature type="compositionally biased region" description="Polar residues" evidence="1">
    <location>
        <begin position="119"/>
        <end position="129"/>
    </location>
</feature>
<feature type="compositionally biased region" description="Acidic residues" evidence="1">
    <location>
        <begin position="225"/>
        <end position="234"/>
    </location>
</feature>
<dbReference type="Proteomes" id="UP000799766">
    <property type="component" value="Unassembled WGS sequence"/>
</dbReference>
<feature type="compositionally biased region" description="Basic and acidic residues" evidence="1">
    <location>
        <begin position="932"/>
        <end position="954"/>
    </location>
</feature>
<feature type="compositionally biased region" description="Low complexity" evidence="1">
    <location>
        <begin position="1424"/>
        <end position="1433"/>
    </location>
</feature>
<keyword evidence="3" id="KW-1185">Reference proteome</keyword>
<feature type="compositionally biased region" description="Low complexity" evidence="1">
    <location>
        <begin position="453"/>
        <end position="479"/>
    </location>
</feature>
<feature type="region of interest" description="Disordered" evidence="1">
    <location>
        <begin position="916"/>
        <end position="1016"/>
    </location>
</feature>
<organism evidence="2 3">
    <name type="scientific">Lineolata rhizophorae</name>
    <dbReference type="NCBI Taxonomy" id="578093"/>
    <lineage>
        <taxon>Eukaryota</taxon>
        <taxon>Fungi</taxon>
        <taxon>Dikarya</taxon>
        <taxon>Ascomycota</taxon>
        <taxon>Pezizomycotina</taxon>
        <taxon>Dothideomycetes</taxon>
        <taxon>Dothideomycetes incertae sedis</taxon>
        <taxon>Lineolatales</taxon>
        <taxon>Lineolataceae</taxon>
        <taxon>Lineolata</taxon>
    </lineage>
</organism>
<feature type="compositionally biased region" description="Basic residues" evidence="1">
    <location>
        <begin position="344"/>
        <end position="353"/>
    </location>
</feature>
<feature type="compositionally biased region" description="Basic and acidic residues" evidence="1">
    <location>
        <begin position="1222"/>
        <end position="1235"/>
    </location>
</feature>
<feature type="region of interest" description="Disordered" evidence="1">
    <location>
        <begin position="1511"/>
        <end position="1544"/>
    </location>
</feature>